<evidence type="ECO:0000313" key="3">
    <source>
        <dbReference type="Proteomes" id="UP000001578"/>
    </source>
</evidence>
<dbReference type="HOGENOM" id="CLU_195349_1_0_9"/>
<organism evidence="2 3">
    <name type="scientific">Geobacillus thermodenitrificans (strain NG80-2)</name>
    <dbReference type="NCBI Taxonomy" id="420246"/>
    <lineage>
        <taxon>Bacteria</taxon>
        <taxon>Bacillati</taxon>
        <taxon>Bacillota</taxon>
        <taxon>Bacilli</taxon>
        <taxon>Bacillales</taxon>
        <taxon>Anoxybacillaceae</taxon>
        <taxon>Geobacillus</taxon>
    </lineage>
</organism>
<reference evidence="2 3" key="1">
    <citation type="journal article" date="2007" name="Proc. Natl. Acad. Sci. U.S.A.">
        <title>Genome and proteome of long-chain alkane degrading Geobacillus thermodenitrificans NG80-2 isolated from a deep-subsurface oil reservoir.</title>
        <authorList>
            <person name="Feng L."/>
            <person name="Wang W."/>
            <person name="Cheng J."/>
            <person name="Ren Y."/>
            <person name="Zhao G."/>
            <person name="Gao C."/>
            <person name="Tang Y."/>
            <person name="Liu X."/>
            <person name="Han W."/>
            <person name="Peng X."/>
            <person name="Liu R."/>
            <person name="Wang L."/>
        </authorList>
    </citation>
    <scope>NUCLEOTIDE SEQUENCE [LARGE SCALE GENOMIC DNA]</scope>
    <source>
        <strain evidence="2 3">NG80-2</strain>
    </source>
</reference>
<dbReference type="AlphaFoldDB" id="A4ISC6"/>
<proteinExistence type="predicted"/>
<protein>
    <submittedName>
        <fullName evidence="2">Uncharacterized protein</fullName>
    </submittedName>
</protein>
<keyword evidence="1" id="KW-1133">Transmembrane helix</keyword>
<dbReference type="Proteomes" id="UP000001578">
    <property type="component" value="Chromosome"/>
</dbReference>
<name>A4ISC6_GEOTN</name>
<dbReference type="EMBL" id="CP000557">
    <property type="protein sequence ID" value="ABO68230.1"/>
    <property type="molecule type" value="Genomic_DNA"/>
</dbReference>
<sequence>MSQKGCLTMWPWVLNLFLYFPEDKREYIPAVISMTVFLLIAVFTMRLIIVISRRQEKEAERLEQELYGNKDESGPRSDV</sequence>
<accession>A4ISC6</accession>
<dbReference type="KEGG" id="gtn:GTNG_2885"/>
<keyword evidence="1" id="KW-0812">Transmembrane</keyword>
<keyword evidence="1" id="KW-0472">Membrane</keyword>
<evidence type="ECO:0000256" key="1">
    <source>
        <dbReference type="SAM" id="Phobius"/>
    </source>
</evidence>
<feature type="transmembrane region" description="Helical" evidence="1">
    <location>
        <begin position="27"/>
        <end position="51"/>
    </location>
</feature>
<evidence type="ECO:0000313" key="2">
    <source>
        <dbReference type="EMBL" id="ABO68230.1"/>
    </source>
</evidence>
<gene>
    <name evidence="2" type="ordered locus">GTNG_2885</name>
</gene>
<dbReference type="eggNOG" id="ENOG50339W6">
    <property type="taxonomic scope" value="Bacteria"/>
</dbReference>